<dbReference type="PANTHER" id="PTHR46384:SF1">
    <property type="entry name" value="MOTILE SPERM DOMAIN-CONTAINING PROTEIN 2"/>
    <property type="match status" value="1"/>
</dbReference>
<protein>
    <submittedName>
        <fullName evidence="2">Motile sperm domain-containing protein 2-like protein</fullName>
    </submittedName>
</protein>
<keyword evidence="3" id="KW-1185">Reference proteome</keyword>
<dbReference type="STRING" id="299467.A0A443S1A2"/>
<name>A0A443S1A2_9ACAR</name>
<dbReference type="PROSITE" id="PS50191">
    <property type="entry name" value="CRAL_TRIO"/>
    <property type="match status" value="1"/>
</dbReference>
<dbReference type="InterPro" id="IPR001251">
    <property type="entry name" value="CRAL-TRIO_dom"/>
</dbReference>
<feature type="domain" description="CRAL-TRIO" evidence="1">
    <location>
        <begin position="88"/>
        <end position="247"/>
    </location>
</feature>
<proteinExistence type="predicted"/>
<gene>
    <name evidence="2" type="ORF">B4U80_11886</name>
</gene>
<comment type="caution">
    <text evidence="2">The sequence shown here is derived from an EMBL/GenBank/DDBJ whole genome shotgun (WGS) entry which is preliminary data.</text>
</comment>
<dbReference type="InterPro" id="IPR036865">
    <property type="entry name" value="CRAL-TRIO_dom_sf"/>
</dbReference>
<evidence type="ECO:0000259" key="1">
    <source>
        <dbReference type="PROSITE" id="PS50191"/>
    </source>
</evidence>
<dbReference type="VEuPathDB" id="VectorBase:LDEU010731"/>
<accession>A0A443S1A2</accession>
<dbReference type="SUPFAM" id="SSF46938">
    <property type="entry name" value="CRAL/TRIO N-terminal domain"/>
    <property type="match status" value="1"/>
</dbReference>
<dbReference type="InterPro" id="IPR036273">
    <property type="entry name" value="CRAL/TRIO_N_dom_sf"/>
</dbReference>
<dbReference type="CDD" id="cd00170">
    <property type="entry name" value="SEC14"/>
    <property type="match status" value="1"/>
</dbReference>
<dbReference type="GO" id="GO:0140284">
    <property type="term" value="C:endoplasmic reticulum-endosome membrane contact site"/>
    <property type="evidence" value="ECO:0007669"/>
    <property type="project" value="TreeGrafter"/>
</dbReference>
<dbReference type="EMBL" id="NCKV01012857">
    <property type="protein sequence ID" value="RWS21309.1"/>
    <property type="molecule type" value="Genomic_DNA"/>
</dbReference>
<dbReference type="PANTHER" id="PTHR46384">
    <property type="entry name" value="MOTILE SPERM DOMAIN-CONTAINING PROTEIN 2"/>
    <property type="match status" value="1"/>
</dbReference>
<dbReference type="Gene3D" id="3.40.525.10">
    <property type="entry name" value="CRAL-TRIO lipid binding domain"/>
    <property type="match status" value="1"/>
</dbReference>
<dbReference type="Proteomes" id="UP000288716">
    <property type="component" value="Unassembled WGS sequence"/>
</dbReference>
<dbReference type="SMART" id="SM00516">
    <property type="entry name" value="SEC14"/>
    <property type="match status" value="1"/>
</dbReference>
<evidence type="ECO:0000313" key="2">
    <source>
        <dbReference type="EMBL" id="RWS21309.1"/>
    </source>
</evidence>
<sequence>MPCENGTQQVVHTNRSAHLVEKVRKLFLEEYERDNDQFFEEDVKKIMHDDWYVKRFLLVRNRNVKNTVKMMVTAMRWRKNEDVRNITPSMFPEEFYKLGGIFQYKEDKEGNVVVYFRIKYLFRIPEVSDVLKKFGAFFMYKVDEEIHAKGKRLTGVVDFAGTGLRNCELGMLRYCITILTQYMPSGIQHILVVNFPSILSAFWFATKGWIPEKSRKMIQFVNNDTITEFIASENLPKFLGGTCKQAYRGDEVVPENCVSFVDFAVCIGVMEHRAKEIEQFYEPYLQEED</sequence>
<dbReference type="AlphaFoldDB" id="A0A443S1A2"/>
<dbReference type="GO" id="GO:0012505">
    <property type="term" value="C:endomembrane system"/>
    <property type="evidence" value="ECO:0007669"/>
    <property type="project" value="TreeGrafter"/>
</dbReference>
<organism evidence="2 3">
    <name type="scientific">Leptotrombidium deliense</name>
    <dbReference type="NCBI Taxonomy" id="299467"/>
    <lineage>
        <taxon>Eukaryota</taxon>
        <taxon>Metazoa</taxon>
        <taxon>Ecdysozoa</taxon>
        <taxon>Arthropoda</taxon>
        <taxon>Chelicerata</taxon>
        <taxon>Arachnida</taxon>
        <taxon>Acari</taxon>
        <taxon>Acariformes</taxon>
        <taxon>Trombidiformes</taxon>
        <taxon>Prostigmata</taxon>
        <taxon>Anystina</taxon>
        <taxon>Parasitengona</taxon>
        <taxon>Trombiculoidea</taxon>
        <taxon>Trombiculidae</taxon>
        <taxon>Leptotrombidium</taxon>
    </lineage>
</organism>
<dbReference type="SUPFAM" id="SSF52087">
    <property type="entry name" value="CRAL/TRIO domain"/>
    <property type="match status" value="1"/>
</dbReference>
<dbReference type="OrthoDB" id="1434354at2759"/>
<dbReference type="InterPro" id="IPR053012">
    <property type="entry name" value="ER-organelle_contact"/>
</dbReference>
<reference evidence="2 3" key="1">
    <citation type="journal article" date="2018" name="Gigascience">
        <title>Genomes of trombidid mites reveal novel predicted allergens and laterally-transferred genes associated with secondary metabolism.</title>
        <authorList>
            <person name="Dong X."/>
            <person name="Chaisiri K."/>
            <person name="Xia D."/>
            <person name="Armstrong S.D."/>
            <person name="Fang Y."/>
            <person name="Donnelly M.J."/>
            <person name="Kadowaki T."/>
            <person name="McGarry J.W."/>
            <person name="Darby A.C."/>
            <person name="Makepeace B.L."/>
        </authorList>
    </citation>
    <scope>NUCLEOTIDE SEQUENCE [LARGE SCALE GENOMIC DNA]</scope>
    <source>
        <strain evidence="2">UoL-UT</strain>
    </source>
</reference>
<evidence type="ECO:0000313" key="3">
    <source>
        <dbReference type="Proteomes" id="UP000288716"/>
    </source>
</evidence>
<dbReference type="Pfam" id="PF00650">
    <property type="entry name" value="CRAL_TRIO"/>
    <property type="match status" value="1"/>
</dbReference>